<dbReference type="GeneID" id="63794235"/>
<evidence type="ECO:0000256" key="10">
    <source>
        <dbReference type="ARBA" id="ARBA00023242"/>
    </source>
</evidence>
<evidence type="ECO:0000256" key="3">
    <source>
        <dbReference type="ARBA" id="ARBA00022723"/>
    </source>
</evidence>
<keyword evidence="6" id="KW-0805">Transcription regulation</keyword>
<dbReference type="Gene3D" id="3.50.50.60">
    <property type="entry name" value="FAD/NAD(P)-binding domain"/>
    <property type="match status" value="1"/>
</dbReference>
<feature type="region of interest" description="Disordered" evidence="11">
    <location>
        <begin position="82"/>
        <end position="106"/>
    </location>
</feature>
<dbReference type="SMART" id="SM00066">
    <property type="entry name" value="GAL4"/>
    <property type="match status" value="1"/>
</dbReference>
<dbReference type="GO" id="GO:0000981">
    <property type="term" value="F:DNA-binding transcription factor activity, RNA polymerase II-specific"/>
    <property type="evidence" value="ECO:0007669"/>
    <property type="project" value="InterPro"/>
</dbReference>
<evidence type="ECO:0000256" key="6">
    <source>
        <dbReference type="ARBA" id="ARBA00023015"/>
    </source>
</evidence>
<dbReference type="InterPro" id="IPR036188">
    <property type="entry name" value="FAD/NAD-bd_sf"/>
</dbReference>
<dbReference type="Pfam" id="PF00172">
    <property type="entry name" value="Zn_clus"/>
    <property type="match status" value="1"/>
</dbReference>
<dbReference type="GO" id="GO:0008270">
    <property type="term" value="F:zinc ion binding"/>
    <property type="evidence" value="ECO:0007669"/>
    <property type="project" value="InterPro"/>
</dbReference>
<evidence type="ECO:0000259" key="12">
    <source>
        <dbReference type="PROSITE" id="PS50048"/>
    </source>
</evidence>
<dbReference type="PROSITE" id="PS50048">
    <property type="entry name" value="ZN2_CY6_FUNGAL_2"/>
    <property type="match status" value="1"/>
</dbReference>
<dbReference type="EMBL" id="MIKG01000008">
    <property type="protein sequence ID" value="RAO69007.1"/>
    <property type="molecule type" value="Genomic_DNA"/>
</dbReference>
<dbReference type="AlphaFoldDB" id="A0A364KZL6"/>
<dbReference type="GO" id="GO:0004497">
    <property type="term" value="F:monooxygenase activity"/>
    <property type="evidence" value="ECO:0007669"/>
    <property type="project" value="UniProtKB-KW"/>
</dbReference>
<dbReference type="GO" id="GO:0003677">
    <property type="term" value="F:DNA binding"/>
    <property type="evidence" value="ECO:0007669"/>
    <property type="project" value="UniProtKB-KW"/>
</dbReference>
<comment type="cofactor">
    <cofactor evidence="1">
        <name>FAD</name>
        <dbReference type="ChEBI" id="CHEBI:57692"/>
    </cofactor>
</comment>
<dbReference type="GO" id="GO:0006351">
    <property type="term" value="P:DNA-templated transcription"/>
    <property type="evidence" value="ECO:0007669"/>
    <property type="project" value="InterPro"/>
</dbReference>
<dbReference type="OrthoDB" id="47494at2759"/>
<evidence type="ECO:0000256" key="9">
    <source>
        <dbReference type="ARBA" id="ARBA00023163"/>
    </source>
</evidence>
<dbReference type="PRINTS" id="PR00420">
    <property type="entry name" value="RNGMNOXGNASE"/>
</dbReference>
<evidence type="ECO:0000256" key="8">
    <source>
        <dbReference type="ARBA" id="ARBA00023125"/>
    </source>
</evidence>
<keyword evidence="3" id="KW-0479">Metal-binding</keyword>
<proteinExistence type="predicted"/>
<keyword evidence="2" id="KW-0285">Flavoprotein</keyword>
<feature type="compositionally biased region" description="Polar residues" evidence="11">
    <location>
        <begin position="82"/>
        <end position="98"/>
    </location>
</feature>
<evidence type="ECO:0000256" key="1">
    <source>
        <dbReference type="ARBA" id="ARBA00001974"/>
    </source>
</evidence>
<evidence type="ECO:0000256" key="5">
    <source>
        <dbReference type="ARBA" id="ARBA00023002"/>
    </source>
</evidence>
<keyword evidence="10" id="KW-0539">Nucleus</keyword>
<dbReference type="CDD" id="cd12148">
    <property type="entry name" value="fungal_TF_MHR"/>
    <property type="match status" value="1"/>
</dbReference>
<dbReference type="PANTHER" id="PTHR47178">
    <property type="entry name" value="MONOOXYGENASE, FAD-BINDING"/>
    <property type="match status" value="1"/>
</dbReference>
<dbReference type="Gene3D" id="4.10.240.10">
    <property type="entry name" value="Zn(2)-C6 fungal-type DNA-binding domain"/>
    <property type="match status" value="1"/>
</dbReference>
<evidence type="ECO:0000313" key="14">
    <source>
        <dbReference type="Proteomes" id="UP000249363"/>
    </source>
</evidence>
<dbReference type="InterPro" id="IPR036864">
    <property type="entry name" value="Zn2-C6_fun-type_DNA-bd_sf"/>
</dbReference>
<dbReference type="STRING" id="1196081.A0A364KZL6"/>
<dbReference type="CDD" id="cd00067">
    <property type="entry name" value="GAL4"/>
    <property type="match status" value="1"/>
</dbReference>
<organism evidence="13 14">
    <name type="scientific">Talaromyces amestolkiae</name>
    <dbReference type="NCBI Taxonomy" id="1196081"/>
    <lineage>
        <taxon>Eukaryota</taxon>
        <taxon>Fungi</taxon>
        <taxon>Dikarya</taxon>
        <taxon>Ascomycota</taxon>
        <taxon>Pezizomycotina</taxon>
        <taxon>Eurotiomycetes</taxon>
        <taxon>Eurotiomycetidae</taxon>
        <taxon>Eurotiales</taxon>
        <taxon>Trichocomaceae</taxon>
        <taxon>Talaromyces</taxon>
        <taxon>Talaromyces sect. Talaromyces</taxon>
    </lineage>
</organism>
<dbReference type="SUPFAM" id="SSF51905">
    <property type="entry name" value="FAD/NAD(P)-binding domain"/>
    <property type="match status" value="1"/>
</dbReference>
<comment type="caution">
    <text evidence="13">The sequence shown here is derived from an EMBL/GenBank/DDBJ whole genome shotgun (WGS) entry which is preliminary data.</text>
</comment>
<evidence type="ECO:0000256" key="2">
    <source>
        <dbReference type="ARBA" id="ARBA00022630"/>
    </source>
</evidence>
<accession>A0A364KZL6</accession>
<dbReference type="SMART" id="SM00906">
    <property type="entry name" value="Fungal_trans"/>
    <property type="match status" value="1"/>
</dbReference>
<keyword evidence="9" id="KW-0804">Transcription</keyword>
<feature type="domain" description="Zn(2)-C6 fungal-type" evidence="12">
    <location>
        <begin position="31"/>
        <end position="63"/>
    </location>
</feature>
<dbReference type="RefSeq" id="XP_040733523.1">
    <property type="nucleotide sequence ID" value="XM_040877449.1"/>
</dbReference>
<evidence type="ECO:0000256" key="4">
    <source>
        <dbReference type="ARBA" id="ARBA00022827"/>
    </source>
</evidence>
<gene>
    <name evidence="13" type="ORF">BHQ10_005019</name>
</gene>
<dbReference type="InterPro" id="IPR002938">
    <property type="entry name" value="FAD-bd"/>
</dbReference>
<evidence type="ECO:0000313" key="13">
    <source>
        <dbReference type="EMBL" id="RAO69007.1"/>
    </source>
</evidence>
<dbReference type="Proteomes" id="UP000249363">
    <property type="component" value="Unassembled WGS sequence"/>
</dbReference>
<evidence type="ECO:0000256" key="7">
    <source>
        <dbReference type="ARBA" id="ARBA00023033"/>
    </source>
</evidence>
<dbReference type="Pfam" id="PF04082">
    <property type="entry name" value="Fungal_trans"/>
    <property type="match status" value="1"/>
</dbReference>
<protein>
    <recommendedName>
        <fullName evidence="12">Zn(2)-C6 fungal-type domain-containing protein</fullName>
    </recommendedName>
</protein>
<dbReference type="InterPro" id="IPR001138">
    <property type="entry name" value="Zn2Cys6_DnaBD"/>
</dbReference>
<dbReference type="Pfam" id="PF01494">
    <property type="entry name" value="FAD_binding_3"/>
    <property type="match status" value="1"/>
</dbReference>
<keyword evidence="7" id="KW-0503">Monooxygenase</keyword>
<keyword evidence="4" id="KW-0274">FAD</keyword>
<sequence>MAENTVDDSQEENWQALPAVPTRVRSIQMKACLACRRVKMKCRLQSGETTCARCAQKSIECIVLEHRRGRKPGTRITRKSVVGNNDKISPNSAMTSRSGAEEHGVAQSRFDAYSKPQFSAETSGLQPSELLNHEAMRGKFSMQRILDTQLERADNAMPERSFHQPAQDAVEVGLVSQSIAEHLFKSFMDILNPYISQLDPDLHTFSYVRHKSPFLLGSILAVSSKMFNPSLYKRLYRYAEDLFLENFRVGLKSTETVQAILMLTYWKEPEDTRSWVNLGYAIRICMDLGWHKISPRTIRDRSGMNSTELREARNIERTWFVLFVYDRSLSLQTGKPWMIERSGFIESIEHWSKEQTATANDTLLAAFVTLRLLTSEVFKLLGPSRHVSSFANTKSFLTIIGNRIDEWEDKWIQACGDVFDGESSLDSRPRDWTILLHWALPILTDLLNDDVKNDLPSAICNPYLDFNADVECLPCYNGNTGELLFKSPLPGSRRISRQRLRKVLSKGLDIKWGKKVVQIEFPSEDENGGAKYESPVQLVFDDGNTDAADFVLAADGASSTIRELLLGPEAARVQLAGFMFATGVTNYHDADKVAAVVKAHPVAAITLGMESVAGCGVLHVEDKDDMSTWTTFWTKIWRGTSAELPKGKNMVEYIKDNTKNLCEPFQSLIDWTPPDSACYIDEMKSWVPVPFDNHAGSVTLVGDAAHPMLPYRGQGYQHAITDVKNYVDALVKIRDAPEINDRREVMSAFDSEMIERTGNAVKQSLQEAEYSMNIETVSKMLMATHGHGRSA</sequence>
<dbReference type="GO" id="GO:0071949">
    <property type="term" value="F:FAD binding"/>
    <property type="evidence" value="ECO:0007669"/>
    <property type="project" value="InterPro"/>
</dbReference>
<dbReference type="PROSITE" id="PS00463">
    <property type="entry name" value="ZN2_CY6_FUNGAL_1"/>
    <property type="match status" value="1"/>
</dbReference>
<keyword evidence="14" id="KW-1185">Reference proteome</keyword>
<dbReference type="SUPFAM" id="SSF57701">
    <property type="entry name" value="Zn2/Cys6 DNA-binding domain"/>
    <property type="match status" value="1"/>
</dbReference>
<dbReference type="PANTHER" id="PTHR47178:SF3">
    <property type="entry name" value="FAD-BINDING DOMAIN-CONTAINING PROTEIN"/>
    <property type="match status" value="1"/>
</dbReference>
<keyword evidence="5" id="KW-0560">Oxidoreductase</keyword>
<keyword evidence="8" id="KW-0238">DNA-binding</keyword>
<evidence type="ECO:0000256" key="11">
    <source>
        <dbReference type="SAM" id="MobiDB-lite"/>
    </source>
</evidence>
<reference evidence="13 14" key="1">
    <citation type="journal article" date="2017" name="Biotechnol. Biofuels">
        <title>Differential beta-glucosidase expression as a function of carbon source availability in Talaromyces amestolkiae: a genomic and proteomic approach.</title>
        <authorList>
            <person name="de Eugenio L.I."/>
            <person name="Mendez-Liter J.A."/>
            <person name="Nieto-Dominguez M."/>
            <person name="Alonso L."/>
            <person name="Gil-Munoz J."/>
            <person name="Barriuso J."/>
            <person name="Prieto A."/>
            <person name="Martinez M.J."/>
        </authorList>
    </citation>
    <scope>NUCLEOTIDE SEQUENCE [LARGE SCALE GENOMIC DNA]</scope>
    <source>
        <strain evidence="13 14">CIB</strain>
    </source>
</reference>
<name>A0A364KZL6_TALAM</name>
<dbReference type="InterPro" id="IPR007219">
    <property type="entry name" value="XnlR_reg_dom"/>
</dbReference>